<protein>
    <submittedName>
        <fullName evidence="1">Uncharacterized protein</fullName>
    </submittedName>
</protein>
<dbReference type="RefSeq" id="WP_076166508.1">
    <property type="nucleotide sequence ID" value="NZ_JBEZVB010000007.1"/>
</dbReference>
<name>A0A1R0KI78_9PSEU</name>
<dbReference type="STRING" id="76021.BS329_34200"/>
<accession>A0A1R0KI78</accession>
<sequence>MSNFSADPRAMEIIGEGYQSIAAKMDLICELGADRLALLLEACGDDDMGAEIKENLFGPAQKVEEAFTSIKEVVRNQTNVTKGMALHLRNVETENIANVRGGTKRP</sequence>
<dbReference type="AlphaFoldDB" id="A0A1R0KI78"/>
<comment type="caution">
    <text evidence="1">The sequence shown here is derived from an EMBL/GenBank/DDBJ whole genome shotgun (WGS) entry which is preliminary data.</text>
</comment>
<organism evidence="1 2">
    <name type="scientific">Amycolatopsis coloradensis</name>
    <dbReference type="NCBI Taxonomy" id="76021"/>
    <lineage>
        <taxon>Bacteria</taxon>
        <taxon>Bacillati</taxon>
        <taxon>Actinomycetota</taxon>
        <taxon>Actinomycetes</taxon>
        <taxon>Pseudonocardiales</taxon>
        <taxon>Pseudonocardiaceae</taxon>
        <taxon>Amycolatopsis</taxon>
    </lineage>
</organism>
<proteinExistence type="predicted"/>
<dbReference type="EMBL" id="MQUQ01000020">
    <property type="protein sequence ID" value="OLZ45468.1"/>
    <property type="molecule type" value="Genomic_DNA"/>
</dbReference>
<keyword evidence="2" id="KW-1185">Reference proteome</keyword>
<evidence type="ECO:0000313" key="1">
    <source>
        <dbReference type="EMBL" id="OLZ45468.1"/>
    </source>
</evidence>
<gene>
    <name evidence="1" type="ORF">BS329_34200</name>
</gene>
<evidence type="ECO:0000313" key="2">
    <source>
        <dbReference type="Proteomes" id="UP000187486"/>
    </source>
</evidence>
<reference evidence="1 2" key="1">
    <citation type="submission" date="2016-01" db="EMBL/GenBank/DDBJ databases">
        <title>Amycolatopsis coloradensis genome sequencing and assembly.</title>
        <authorList>
            <person name="Mayilraj S."/>
        </authorList>
    </citation>
    <scope>NUCLEOTIDE SEQUENCE [LARGE SCALE GENOMIC DNA]</scope>
    <source>
        <strain evidence="1 2">DSM 44225</strain>
    </source>
</reference>
<dbReference type="Proteomes" id="UP000187486">
    <property type="component" value="Unassembled WGS sequence"/>
</dbReference>